<proteinExistence type="predicted"/>
<dbReference type="Proteomes" id="UP000664534">
    <property type="component" value="Unassembled WGS sequence"/>
</dbReference>
<comment type="caution">
    <text evidence="2">The sequence shown here is derived from an EMBL/GenBank/DDBJ whole genome shotgun (WGS) entry which is preliminary data.</text>
</comment>
<dbReference type="AlphaFoldDB" id="A0A8H3EYN5"/>
<dbReference type="OrthoDB" id="5398267at2759"/>
<evidence type="ECO:0000313" key="3">
    <source>
        <dbReference type="Proteomes" id="UP000664534"/>
    </source>
</evidence>
<sequence>MAKSKIFLAFLLYYMTSISAISLPVSLHMISINNSFPKTNPLRNESTNLVAPSPPPGFSTLLKFNSSIQLKPLEVYVCIIELMRVLANFAWSSLLPVAIEMAGHEASTEIELNPFPPDDTRLQMGYAVLGLYKVGVAIAQGNKFFELYAAFYMGDSEVGWLEIRPKGSSLHVGSNNQFLPLSSHYTNDTTTMMANSATIFDPEDNKFGITFTWDGARIKAQDIFTVVLDAFAIAAEHNNTDLDANIPAARSASGDTVLSTWTAGEGESTQMTWARLKRALILMWDILLVGPKGQKPRFEGLMFQLEYEGKGIGAGRMLRFDEAVEGAGGSAVEK</sequence>
<dbReference type="EMBL" id="CAJPDT010000014">
    <property type="protein sequence ID" value="CAF9914967.1"/>
    <property type="molecule type" value="Genomic_DNA"/>
</dbReference>
<protein>
    <submittedName>
        <fullName evidence="2">Uncharacterized protein</fullName>
    </submittedName>
</protein>
<name>A0A8H3EYN5_9LECA</name>
<keyword evidence="1" id="KW-0732">Signal</keyword>
<accession>A0A8H3EYN5</accession>
<feature type="chain" id="PRO_5034863911" evidence="1">
    <location>
        <begin position="21"/>
        <end position="334"/>
    </location>
</feature>
<evidence type="ECO:0000313" key="2">
    <source>
        <dbReference type="EMBL" id="CAF9914967.1"/>
    </source>
</evidence>
<reference evidence="2" key="1">
    <citation type="submission" date="2021-03" db="EMBL/GenBank/DDBJ databases">
        <authorList>
            <person name="Tagirdzhanova G."/>
        </authorList>
    </citation>
    <scope>NUCLEOTIDE SEQUENCE</scope>
</reference>
<organism evidence="2 3">
    <name type="scientific">Imshaugia aleurites</name>
    <dbReference type="NCBI Taxonomy" id="172621"/>
    <lineage>
        <taxon>Eukaryota</taxon>
        <taxon>Fungi</taxon>
        <taxon>Dikarya</taxon>
        <taxon>Ascomycota</taxon>
        <taxon>Pezizomycotina</taxon>
        <taxon>Lecanoromycetes</taxon>
        <taxon>OSLEUM clade</taxon>
        <taxon>Lecanoromycetidae</taxon>
        <taxon>Lecanorales</taxon>
        <taxon>Lecanorineae</taxon>
        <taxon>Parmeliaceae</taxon>
        <taxon>Imshaugia</taxon>
    </lineage>
</organism>
<gene>
    <name evidence="2" type="ORF">IMSHALPRED_002294</name>
</gene>
<keyword evidence="3" id="KW-1185">Reference proteome</keyword>
<evidence type="ECO:0000256" key="1">
    <source>
        <dbReference type="SAM" id="SignalP"/>
    </source>
</evidence>
<feature type="signal peptide" evidence="1">
    <location>
        <begin position="1"/>
        <end position="20"/>
    </location>
</feature>